<reference evidence="3" key="1">
    <citation type="journal article" date="2021" name="G3 (Bethesda)">
        <title>Chromosome assembled and annotated genome sequence of Aspergillus flavus NRRL 3357.</title>
        <authorList>
            <person name="Skerker J.M."/>
            <person name="Pianalto K.M."/>
            <person name="Mondo S.J."/>
            <person name="Yang K."/>
            <person name="Arkin A.P."/>
            <person name="Keller N.P."/>
            <person name="Grigoriev I.V."/>
            <person name="Louise Glass N.L."/>
        </authorList>
    </citation>
    <scope>NUCLEOTIDE SEQUENCE [LARGE SCALE GENOMIC DNA]</scope>
    <source>
        <strain evidence="3">ATCC 200026 / FGSC A1120 / IAM 13836 / NRRL 3357 / JCM 12722 / SRRC 167</strain>
    </source>
</reference>
<organism evidence="2 3">
    <name type="scientific">Aspergillus flavus (strain ATCC 200026 / FGSC A1120 / IAM 13836 / NRRL 3357 / JCM 12722 / SRRC 167)</name>
    <dbReference type="NCBI Taxonomy" id="332952"/>
    <lineage>
        <taxon>Eukaryota</taxon>
        <taxon>Fungi</taxon>
        <taxon>Dikarya</taxon>
        <taxon>Ascomycota</taxon>
        <taxon>Pezizomycotina</taxon>
        <taxon>Eurotiomycetes</taxon>
        <taxon>Eurotiomycetidae</taxon>
        <taxon>Eurotiales</taxon>
        <taxon>Aspergillaceae</taxon>
        <taxon>Aspergillus</taxon>
        <taxon>Aspergillus subgen. Circumdati</taxon>
    </lineage>
</organism>
<dbReference type="VEuPathDB" id="FungiDB:F9C07_10754"/>
<accession>A0A7U2MV24</accession>
<dbReference type="AlphaFoldDB" id="A0A7U2MV24"/>
<name>A0A7U2MV24_ASPFN</name>
<dbReference type="Proteomes" id="UP000596276">
    <property type="component" value="Chromosome 4"/>
</dbReference>
<dbReference type="EMBL" id="CP044618">
    <property type="protein sequence ID" value="QRD90407.1"/>
    <property type="molecule type" value="Genomic_DNA"/>
</dbReference>
<proteinExistence type="predicted"/>
<evidence type="ECO:0000313" key="2">
    <source>
        <dbReference type="EMBL" id="QRD90407.1"/>
    </source>
</evidence>
<evidence type="ECO:0000256" key="1">
    <source>
        <dbReference type="SAM" id="MobiDB-lite"/>
    </source>
</evidence>
<protein>
    <submittedName>
        <fullName evidence="2">Uncharacterized protein</fullName>
    </submittedName>
</protein>
<feature type="compositionally biased region" description="Basic and acidic residues" evidence="1">
    <location>
        <begin position="7"/>
        <end position="16"/>
    </location>
</feature>
<keyword evidence="3" id="KW-1185">Reference proteome</keyword>
<gene>
    <name evidence="2" type="ORF">F9C07_10754</name>
</gene>
<feature type="region of interest" description="Disordered" evidence="1">
    <location>
        <begin position="1"/>
        <end position="55"/>
    </location>
</feature>
<sequence>MLRTHRSRTEVRDRAKTFFGTNFTSVQDPKDPFTPTPQMSVDPRWDPLIPLSGHG</sequence>
<evidence type="ECO:0000313" key="3">
    <source>
        <dbReference type="Proteomes" id="UP000596276"/>
    </source>
</evidence>